<keyword evidence="1" id="KW-0472">Membrane</keyword>
<gene>
    <name evidence="2" type="ORF">AMR76_00095</name>
</gene>
<evidence type="ECO:0000256" key="1">
    <source>
        <dbReference type="SAM" id="Phobius"/>
    </source>
</evidence>
<dbReference type="EMBL" id="LKHS01000001">
    <property type="protein sequence ID" value="KQH87741.1"/>
    <property type="molecule type" value="Genomic_DNA"/>
</dbReference>
<feature type="transmembrane region" description="Helical" evidence="1">
    <location>
        <begin position="198"/>
        <end position="216"/>
    </location>
</feature>
<evidence type="ECO:0000313" key="3">
    <source>
        <dbReference type="Proteomes" id="UP000051221"/>
    </source>
</evidence>
<feature type="transmembrane region" description="Helical" evidence="1">
    <location>
        <begin position="169"/>
        <end position="191"/>
    </location>
</feature>
<comment type="caution">
    <text evidence="2">The sequence shown here is derived from an EMBL/GenBank/DDBJ whole genome shotgun (WGS) entry which is preliminary data.</text>
</comment>
<keyword evidence="1" id="KW-0812">Transmembrane</keyword>
<evidence type="ECO:0008006" key="4">
    <source>
        <dbReference type="Google" id="ProtNLM"/>
    </source>
</evidence>
<feature type="transmembrane region" description="Helical" evidence="1">
    <location>
        <begin position="253"/>
        <end position="271"/>
    </location>
</feature>
<evidence type="ECO:0000313" key="2">
    <source>
        <dbReference type="EMBL" id="KQH87741.1"/>
    </source>
</evidence>
<sequence>MHASVYMLEKEWIEHKVVTRIPLFVLACMLVLFIGLLSNGNLQSNLSFEMSYSGFEPLDLQFVDQFSSFMIVVAGALSILLSTLYIPKTLRKERQEGSSMFWRSMPVSNLKTHGVKLAFGLLVIPVVCSVLVIASDVMFWLVNMVTDDAIPLLFHQRSLLFAVTHWLSYLGQMLLVAVALLPLACITLLLSQLVNSPILVMFIGVYALKWLSLGLFGTEVVGDFFHQVLGLPLNILMDANLSEVMTQISTVNALIYIVLGVVSFMLSLMCYQTDDVSWRTLLQR</sequence>
<feature type="transmembrane region" description="Helical" evidence="1">
    <location>
        <begin position="117"/>
        <end position="142"/>
    </location>
</feature>
<organism evidence="2 3">
    <name type="scientific">Vibrio furnissii</name>
    <dbReference type="NCBI Taxonomy" id="29494"/>
    <lineage>
        <taxon>Bacteria</taxon>
        <taxon>Pseudomonadati</taxon>
        <taxon>Pseudomonadota</taxon>
        <taxon>Gammaproteobacteria</taxon>
        <taxon>Vibrionales</taxon>
        <taxon>Vibrionaceae</taxon>
        <taxon>Vibrio</taxon>
    </lineage>
</organism>
<dbReference type="InParanoid" id="A0A0Q2R6J8"/>
<keyword evidence="3" id="KW-1185">Reference proteome</keyword>
<feature type="transmembrane region" description="Helical" evidence="1">
    <location>
        <begin position="62"/>
        <end position="86"/>
    </location>
</feature>
<accession>A0A0Q2R6J8</accession>
<protein>
    <recommendedName>
        <fullName evidence="4">ABC transporter</fullName>
    </recommendedName>
</protein>
<proteinExistence type="predicted"/>
<dbReference type="RefSeq" id="WP_055464896.1">
    <property type="nucleotide sequence ID" value="NZ_LKHS01000001.1"/>
</dbReference>
<dbReference type="AlphaFoldDB" id="A0A0Q2R6J8"/>
<dbReference type="Proteomes" id="UP000051221">
    <property type="component" value="Unassembled WGS sequence"/>
</dbReference>
<feature type="transmembrane region" description="Helical" evidence="1">
    <location>
        <begin position="21"/>
        <end position="42"/>
    </location>
</feature>
<keyword evidence="1" id="KW-1133">Transmembrane helix</keyword>
<reference evidence="2 3" key="1">
    <citation type="submission" date="2015-08" db="EMBL/GenBank/DDBJ databases">
        <title>Antibacterial properties of a collection of Vibrionaceae strains.</title>
        <authorList>
            <person name="Giubergia S."/>
        </authorList>
    </citation>
    <scope>NUCLEOTIDE SEQUENCE [LARGE SCALE GENOMIC DNA]</scope>
    <source>
        <strain evidence="2 3">S0821</strain>
    </source>
</reference>
<name>A0A0Q2R6J8_VIBFU</name>